<evidence type="ECO:0000313" key="3">
    <source>
        <dbReference type="Proteomes" id="UP000235672"/>
    </source>
</evidence>
<dbReference type="Proteomes" id="UP000235672">
    <property type="component" value="Unassembled WGS sequence"/>
</dbReference>
<reference evidence="2 3" key="1">
    <citation type="submission" date="2016-05" db="EMBL/GenBank/DDBJ databases">
        <title>A degradative enzymes factory behind the ericoid mycorrhizal symbiosis.</title>
        <authorList>
            <consortium name="DOE Joint Genome Institute"/>
            <person name="Martino E."/>
            <person name="Morin E."/>
            <person name="Grelet G."/>
            <person name="Kuo A."/>
            <person name="Kohler A."/>
            <person name="Daghino S."/>
            <person name="Barry K."/>
            <person name="Choi C."/>
            <person name="Cichocki N."/>
            <person name="Clum A."/>
            <person name="Copeland A."/>
            <person name="Hainaut M."/>
            <person name="Haridas S."/>
            <person name="Labutti K."/>
            <person name="Lindquist E."/>
            <person name="Lipzen A."/>
            <person name="Khouja H.-R."/>
            <person name="Murat C."/>
            <person name="Ohm R."/>
            <person name="Olson A."/>
            <person name="Spatafora J."/>
            <person name="Veneault-Fourrey C."/>
            <person name="Henrissat B."/>
            <person name="Grigoriev I."/>
            <person name="Martin F."/>
            <person name="Perotto S."/>
        </authorList>
    </citation>
    <scope>NUCLEOTIDE SEQUENCE [LARGE SCALE GENOMIC DNA]</scope>
    <source>
        <strain evidence="2 3">UAMH 7357</strain>
    </source>
</reference>
<dbReference type="Gene3D" id="3.40.50.300">
    <property type="entry name" value="P-loop containing nucleotide triphosphate hydrolases"/>
    <property type="match status" value="1"/>
</dbReference>
<feature type="domain" description="CHAT" evidence="1">
    <location>
        <begin position="110"/>
        <end position="335"/>
    </location>
</feature>
<accession>A0A2J6Q1I4</accession>
<gene>
    <name evidence="2" type="ORF">NA56DRAFT_704952</name>
</gene>
<dbReference type="STRING" id="1745343.A0A2J6Q1I4"/>
<evidence type="ECO:0000313" key="2">
    <source>
        <dbReference type="EMBL" id="PMD20139.1"/>
    </source>
</evidence>
<evidence type="ECO:0000259" key="1">
    <source>
        <dbReference type="Pfam" id="PF12770"/>
    </source>
</evidence>
<protein>
    <recommendedName>
        <fullName evidence="1">CHAT domain-containing protein</fullName>
    </recommendedName>
</protein>
<dbReference type="EMBL" id="KZ613486">
    <property type="protein sequence ID" value="PMD20139.1"/>
    <property type="molecule type" value="Genomic_DNA"/>
</dbReference>
<dbReference type="InterPro" id="IPR024983">
    <property type="entry name" value="CHAT_dom"/>
</dbReference>
<dbReference type="OrthoDB" id="5301473at2759"/>
<dbReference type="InterPro" id="IPR027417">
    <property type="entry name" value="P-loop_NTPase"/>
</dbReference>
<dbReference type="Pfam" id="PF12770">
    <property type="entry name" value="CHAT"/>
    <property type="match status" value="1"/>
</dbReference>
<organism evidence="2 3">
    <name type="scientific">Hyaloscypha hepaticicola</name>
    <dbReference type="NCBI Taxonomy" id="2082293"/>
    <lineage>
        <taxon>Eukaryota</taxon>
        <taxon>Fungi</taxon>
        <taxon>Dikarya</taxon>
        <taxon>Ascomycota</taxon>
        <taxon>Pezizomycotina</taxon>
        <taxon>Leotiomycetes</taxon>
        <taxon>Helotiales</taxon>
        <taxon>Hyaloscyphaceae</taxon>
        <taxon>Hyaloscypha</taxon>
    </lineage>
</organism>
<keyword evidence="3" id="KW-1185">Reference proteome</keyword>
<dbReference type="SUPFAM" id="SSF52540">
    <property type="entry name" value="P-loop containing nucleoside triphosphate hydrolases"/>
    <property type="match status" value="1"/>
</dbReference>
<name>A0A2J6Q1I4_9HELO</name>
<sequence>MEHVYSIREIKAADAPARLSNSSWHFRASWTNRSFSLNYPDHNDQLQRFRWYLETHALADPLNTRKAAQIRKELDSYADQLVQSLPEIPEGSSRTLFLDVYDGGDDSSGHSIPWELLEGSGRMGQHSVVIRRRVTGAVICSSPRDPTSKTFNMLFMAARKESDDGHYQHASLPILRLIQALPDGASFVNFDMVRPGRYQALVDHLEQAASDKRDIHLVHLDMHGDVSVKDGARLIFSDCNVPATKVAQLLKKHGIKFVVLNACESARGDKGLKANLAKIFVQEGIAAVLAMSYKLNVSVVTLFTHHFYDALLRQGLSWARAASSVREAMRAKPVRKGRFGLQIDLQDWIVPVVYSSTDDDPVITTSEKVSKIQRKRFPFLGRTDGLNTTVFADLAGRDADVLKIEEKLLDNAWNGKGRLLFLEGKMGVGKTSLLHYLQWWWVSTGMVTNPIYINMGEHKDQSPEQVCSFILQKLGQTSRAKEISTHDVTRQLQDYLSDMLGSDNNPSLLYPRPLLIFDQLWSFNWPLGKRSGAPHISFWVQWKAFFKNLLKSPAYTIVASHRWPWYLDDHATSEFEPKTLYILPPLTLSRMDVALKVGKNYATLDGLLKNSKDIEHLDLILEWAGHDAALVSIFLPFVKEVGVERAATALIMGEDIISCPEIRGSALKQLPAYGVAKRFWKKAPDSFKGVLVGFAPFHNYLPRCHESYSRAFTINKQTFLHPVFNFFSKYNPEAAQKQTTNILSMQLVIVSMVMSFLPILKSMGLIRAESMMGSSNVQSGLPVTVGQQAPEGIMLHSIHPVFSLFLRHQAKKAGFMLWPEHGGKQSRKSMCLEKTFVDYHEDRALEWMEQRSTNSTNVWDSSMEADLCKNSFIAAMESKLRSPSERYNNKNLTPAFLLWCWSMKDRDQSMLSLVSMEYLAAAAERALVKCRIQIDMFQIAPAGLTIDEYLGTAKEGVQLCILLALHCIFNSAQNNKLAYYTSAADEILKRCDALGSLRNNYHFPERILMEEQLNKIQRIQHETGPNRMILQAELLTLDGGAEGNGPSAQGWKVIEKSLSIMADFRRMRSRSAALAFWNADEEGEQLDRLSKDADSLLTELAPILPDFLSTLGSDMLVRFRMLGFCEEDDEVMIRDTFWDGLYEDYLEGPAYLRMPNYGSAFMAAIRNGTSIGKVQRDFDQTWKKWLESNARPFGLHTFEMSFDQEGEMQKIQLEMKQIAFLQHLNDWPLVFEHLDSLVVGERALPLQSLNESQLSRVAWWQVNKGLAALRMCAWKECLQHINAVLKMLSERSDLERSQHFTALLLMVLLYSNAPSSIQGGVSNSTEAVFRALFLGYREGSEAIYARNGALLSVLLRLGMEQPEKGDHNALNPAVCSQLEYILSRRSAPTFWTTTPADHLLAIRKVKSSRSSFPLSTAFLSAFLRNLGSESDPRLILAQAESHLFLNTPFPKQTQRKQHKPDAPLLTTIAKLPRFDLERVFKPVYAGRLESVHSLLALWMLHKAADRGVEDEAEEEVVMEEQGERQLSYLGKWHAAARD</sequence>
<proteinExistence type="predicted"/>